<feature type="domain" description="Bacterial type II secretion system protein E" evidence="3">
    <location>
        <begin position="200"/>
        <end position="417"/>
    </location>
</feature>
<dbReference type="Gene3D" id="3.30.450.380">
    <property type="match status" value="1"/>
</dbReference>
<name>A0A366LUH2_9ACTN</name>
<evidence type="ECO:0000313" key="5">
    <source>
        <dbReference type="Proteomes" id="UP000253303"/>
    </source>
</evidence>
<dbReference type="Proteomes" id="UP000253303">
    <property type="component" value="Unassembled WGS sequence"/>
</dbReference>
<dbReference type="InterPro" id="IPR050921">
    <property type="entry name" value="T4SS_GSP_E_ATPase"/>
</dbReference>
<gene>
    <name evidence="4" type="ORF">DP939_25115</name>
</gene>
<dbReference type="Gene3D" id="3.40.50.300">
    <property type="entry name" value="P-loop containing nucleotide triphosphate hydrolases"/>
    <property type="match status" value="1"/>
</dbReference>
<proteinExistence type="inferred from homology"/>
<organism evidence="4 5">
    <name type="scientific">Spongiactinospora rosea</name>
    <dbReference type="NCBI Taxonomy" id="2248750"/>
    <lineage>
        <taxon>Bacteria</taxon>
        <taxon>Bacillati</taxon>
        <taxon>Actinomycetota</taxon>
        <taxon>Actinomycetes</taxon>
        <taxon>Streptosporangiales</taxon>
        <taxon>Streptosporangiaceae</taxon>
        <taxon>Spongiactinospora</taxon>
    </lineage>
</organism>
<protein>
    <recommendedName>
        <fullName evidence="3">Bacterial type II secretion system protein E domain-containing protein</fullName>
    </recommendedName>
</protein>
<dbReference type="Pfam" id="PF00437">
    <property type="entry name" value="T2SSE"/>
    <property type="match status" value="1"/>
</dbReference>
<dbReference type="PANTHER" id="PTHR30486">
    <property type="entry name" value="TWITCHING MOTILITY PROTEIN PILT"/>
    <property type="match status" value="1"/>
</dbReference>
<dbReference type="InterPro" id="IPR027417">
    <property type="entry name" value="P-loop_NTPase"/>
</dbReference>
<dbReference type="SUPFAM" id="SSF52540">
    <property type="entry name" value="P-loop containing nucleoside triphosphate hydrolases"/>
    <property type="match status" value="1"/>
</dbReference>
<accession>A0A366LUH2</accession>
<feature type="region of interest" description="Disordered" evidence="2">
    <location>
        <begin position="1"/>
        <end position="26"/>
    </location>
</feature>
<evidence type="ECO:0000259" key="3">
    <source>
        <dbReference type="Pfam" id="PF00437"/>
    </source>
</evidence>
<evidence type="ECO:0000256" key="2">
    <source>
        <dbReference type="SAM" id="MobiDB-lite"/>
    </source>
</evidence>
<dbReference type="OrthoDB" id="9810761at2"/>
<comment type="caution">
    <text evidence="4">The sequence shown here is derived from an EMBL/GenBank/DDBJ whole genome shotgun (WGS) entry which is preliminary data.</text>
</comment>
<evidence type="ECO:0000313" key="4">
    <source>
        <dbReference type="EMBL" id="RBQ17230.1"/>
    </source>
</evidence>
<dbReference type="EMBL" id="QMEY01000012">
    <property type="protein sequence ID" value="RBQ17230.1"/>
    <property type="molecule type" value="Genomic_DNA"/>
</dbReference>
<sequence>MTRSPWSQGYPGDPAWQSRRPGDDVTSAVNGAAFPSPLPEHEAAGGAPGFGEQALSAAVAAITADATLVEDLSEAEDDQARMGLIAHRVQVWAQDQMVAGGLVPSPADRQRLAAGVYDELFGWGPLQPYLADDDVEDIDINGAAEVFITYRDGTKVRGPAVAGSDEQLIDKIRLQGIHEGQTPREFSAATPIIQTALASGVRLSGMMAITPYPCISLRRHRITDVTLTDLVKLGTIDQALASFLAAAVRARKNIVVTGAIGAGKTTFLRALAREIDSDERIATLETEYELFLHALEHHRDVVPVEERQANTEGAGAITLADAFPGLLRMHVARILVGEVRSHEVVPMLQAMHSGQEGSLCTLHAYAGTAVFDRLLILCLLSGITSNERAIYRLIGMSIDLVVHLRRSPATHARFVDEVMEIAPPADGDLPAHNYLWRPGTDGRAVPATTPACLPELTRAGFDASLLDFPDGLWRRP</sequence>
<dbReference type="PANTHER" id="PTHR30486:SF6">
    <property type="entry name" value="TYPE IV PILUS RETRACTATION ATPASE PILT"/>
    <property type="match status" value="1"/>
</dbReference>
<reference evidence="4 5" key="1">
    <citation type="submission" date="2018-06" db="EMBL/GenBank/DDBJ databases">
        <title>Sphaerisporangium craniellae sp. nov., isolated from a marine sponge in the South China Sea.</title>
        <authorList>
            <person name="Li L."/>
        </authorList>
    </citation>
    <scope>NUCLEOTIDE SEQUENCE [LARGE SCALE GENOMIC DNA]</scope>
    <source>
        <strain evidence="4 5">LHW63015</strain>
    </source>
</reference>
<dbReference type="InterPro" id="IPR001482">
    <property type="entry name" value="T2SS/T4SS_dom"/>
</dbReference>
<dbReference type="AlphaFoldDB" id="A0A366LUH2"/>
<dbReference type="GO" id="GO:0016887">
    <property type="term" value="F:ATP hydrolysis activity"/>
    <property type="evidence" value="ECO:0007669"/>
    <property type="project" value="InterPro"/>
</dbReference>
<keyword evidence="5" id="KW-1185">Reference proteome</keyword>
<dbReference type="CDD" id="cd01130">
    <property type="entry name" value="VirB11-like_ATPase"/>
    <property type="match status" value="1"/>
</dbReference>
<comment type="similarity">
    <text evidence="1">Belongs to the GSP E family.</text>
</comment>
<dbReference type="RefSeq" id="WP_113983238.1">
    <property type="nucleotide sequence ID" value="NZ_QMEY01000012.1"/>
</dbReference>
<evidence type="ECO:0000256" key="1">
    <source>
        <dbReference type="ARBA" id="ARBA00006611"/>
    </source>
</evidence>